<dbReference type="PANTHER" id="PTHR46312">
    <property type="entry name" value="NACHT DOMAIN-CONTAINING PROTEIN"/>
    <property type="match status" value="1"/>
</dbReference>
<reference evidence="2" key="1">
    <citation type="submission" date="2021-10" db="EMBL/GenBank/DDBJ databases">
        <title>Tropical sea cucumber genome reveals ecological adaptation and Cuvierian tubules defense mechanism.</title>
        <authorList>
            <person name="Chen T."/>
        </authorList>
    </citation>
    <scope>NUCLEOTIDE SEQUENCE</scope>
    <source>
        <strain evidence="2">Nanhai2018</strain>
        <tissue evidence="2">Muscle</tissue>
    </source>
</reference>
<proteinExistence type="predicted"/>
<organism evidence="2 3">
    <name type="scientific">Holothuria leucospilota</name>
    <name type="common">Black long sea cucumber</name>
    <name type="synonym">Mertensiothuria leucospilota</name>
    <dbReference type="NCBI Taxonomy" id="206669"/>
    <lineage>
        <taxon>Eukaryota</taxon>
        <taxon>Metazoa</taxon>
        <taxon>Echinodermata</taxon>
        <taxon>Eleutherozoa</taxon>
        <taxon>Echinozoa</taxon>
        <taxon>Holothuroidea</taxon>
        <taxon>Aspidochirotacea</taxon>
        <taxon>Aspidochirotida</taxon>
        <taxon>Holothuriidae</taxon>
        <taxon>Holothuria</taxon>
    </lineage>
</organism>
<accession>A0A9Q1HJJ5</accession>
<dbReference type="PANTHER" id="PTHR46312:SF2">
    <property type="entry name" value="NUCLEOTIDE-BINDING OLIGOMERIZATION DOMAIN-CONTAINING PROTEIN 2-LIKE"/>
    <property type="match status" value="1"/>
</dbReference>
<dbReference type="InterPro" id="IPR007111">
    <property type="entry name" value="NACHT_NTPase"/>
</dbReference>
<dbReference type="OrthoDB" id="120976at2759"/>
<comment type="caution">
    <text evidence="2">The sequence shown here is derived from an EMBL/GenBank/DDBJ whole genome shotgun (WGS) entry which is preliminary data.</text>
</comment>
<feature type="domain" description="NACHT" evidence="1">
    <location>
        <begin position="5"/>
        <end position="84"/>
    </location>
</feature>
<protein>
    <recommendedName>
        <fullName evidence="1">NACHT domain-containing protein</fullName>
    </recommendedName>
</protein>
<evidence type="ECO:0000259" key="1">
    <source>
        <dbReference type="Pfam" id="PF05729"/>
    </source>
</evidence>
<keyword evidence="3" id="KW-1185">Reference proteome</keyword>
<name>A0A9Q1HJJ5_HOLLE</name>
<dbReference type="AlphaFoldDB" id="A0A9Q1HJJ5"/>
<evidence type="ECO:0000313" key="2">
    <source>
        <dbReference type="EMBL" id="KAJ8049349.1"/>
    </source>
</evidence>
<dbReference type="Proteomes" id="UP001152320">
    <property type="component" value="Chromosome 1"/>
</dbReference>
<dbReference type="Gene3D" id="3.40.50.300">
    <property type="entry name" value="P-loop containing nucleotide triphosphate hydrolases"/>
    <property type="match status" value="1"/>
</dbReference>
<sequence>MEIEDILSNATSVVVIFDGYDEYPDQTQFKSEVNEIIRGEMYPNFAVIFTTRSACLPKYCLPNLRRLRLKGFDSTAQEQYIRKVVPPREIDKTIKKIQRMLRANAVVADLCQVPLFFVMFTYMAHENENIQQFSSVTSFFRYMISCFHGHVRNKMTEEDEQKCKEFEGTHSRLDELAFQGLSASEHQLVWNKEEIIAQLGTDFYEHYKKVGILVEEETQRIHDEPGTLGPQHIQNQTEVRFYHKLFCEWYAAHHLLSQLPKGTSDNLLEVLDPFDLQYVYRFACGLNPDIGEKIIKYLKQSKEGDTFAILCILEQDGKVDNILDTVKILCRGAVEIRTNHNRLLQRSIIQLLDISTCNKKIQTSCVRLVNCVKSVDEDSQNIVLKSGVGYPVSTSIDGLVITDMGREWTDEEVAGILHYSTKCIGMKSLWFNYCLLPRSFVVGPFLSTLLSMNVTVSWSPGTGSLYRLNLDSGRWERYHKGIEMMETEGVLPSFQDTSPEYFLKSAFEEPSQMTQEQYANLVTKFREMWSHTHWQRSPVDVSEETRNKYEINTYGALGPIPENFDEE</sequence>
<evidence type="ECO:0000313" key="3">
    <source>
        <dbReference type="Proteomes" id="UP001152320"/>
    </source>
</evidence>
<dbReference type="Pfam" id="PF05729">
    <property type="entry name" value="NACHT"/>
    <property type="match status" value="1"/>
</dbReference>
<dbReference type="EMBL" id="JAIZAY010000001">
    <property type="protein sequence ID" value="KAJ8049349.1"/>
    <property type="molecule type" value="Genomic_DNA"/>
</dbReference>
<gene>
    <name evidence="2" type="ORF">HOLleu_02060</name>
</gene>
<dbReference type="InterPro" id="IPR027417">
    <property type="entry name" value="P-loop_NTPase"/>
</dbReference>